<organism evidence="2 3">
    <name type="scientific">Mycena rosella</name>
    <name type="common">Pink bonnet</name>
    <name type="synonym">Agaricus rosellus</name>
    <dbReference type="NCBI Taxonomy" id="1033263"/>
    <lineage>
        <taxon>Eukaryota</taxon>
        <taxon>Fungi</taxon>
        <taxon>Dikarya</taxon>
        <taxon>Basidiomycota</taxon>
        <taxon>Agaricomycotina</taxon>
        <taxon>Agaricomycetes</taxon>
        <taxon>Agaricomycetidae</taxon>
        <taxon>Agaricales</taxon>
        <taxon>Marasmiineae</taxon>
        <taxon>Mycenaceae</taxon>
        <taxon>Mycena</taxon>
    </lineage>
</organism>
<proteinExistence type="predicted"/>
<evidence type="ECO:0000313" key="3">
    <source>
        <dbReference type="Proteomes" id="UP001221757"/>
    </source>
</evidence>
<protein>
    <submittedName>
        <fullName evidence="2">Uncharacterized protein</fullName>
    </submittedName>
</protein>
<dbReference type="Proteomes" id="UP001221757">
    <property type="component" value="Unassembled WGS sequence"/>
</dbReference>
<dbReference type="EMBL" id="JARKIE010000180">
    <property type="protein sequence ID" value="KAJ7670426.1"/>
    <property type="molecule type" value="Genomic_DNA"/>
</dbReference>
<feature type="chain" id="PRO_5041928321" evidence="1">
    <location>
        <begin position="18"/>
        <end position="111"/>
    </location>
</feature>
<comment type="caution">
    <text evidence="2">The sequence shown here is derived from an EMBL/GenBank/DDBJ whole genome shotgun (WGS) entry which is preliminary data.</text>
</comment>
<keyword evidence="1" id="KW-0732">Signal</keyword>
<sequence>MYLPPFLAIILAYVAQASPLAGPPNTDLDTGTVQSQEPPTRPIFCCVPTSDGGCKFFPCKASDAADVSASPAPAAATVDEAAPSPEYYCCRFNSFGQCTYFCLGPPPKLET</sequence>
<accession>A0AAD7CZ74</accession>
<evidence type="ECO:0000256" key="1">
    <source>
        <dbReference type="SAM" id="SignalP"/>
    </source>
</evidence>
<evidence type="ECO:0000313" key="2">
    <source>
        <dbReference type="EMBL" id="KAJ7670426.1"/>
    </source>
</evidence>
<dbReference type="AlphaFoldDB" id="A0AAD7CZ74"/>
<gene>
    <name evidence="2" type="ORF">B0H17DRAFT_1209296</name>
</gene>
<keyword evidence="3" id="KW-1185">Reference proteome</keyword>
<reference evidence="2" key="1">
    <citation type="submission" date="2023-03" db="EMBL/GenBank/DDBJ databases">
        <title>Massive genome expansion in bonnet fungi (Mycena s.s.) driven by repeated elements and novel gene families across ecological guilds.</title>
        <authorList>
            <consortium name="Lawrence Berkeley National Laboratory"/>
            <person name="Harder C.B."/>
            <person name="Miyauchi S."/>
            <person name="Viragh M."/>
            <person name="Kuo A."/>
            <person name="Thoen E."/>
            <person name="Andreopoulos B."/>
            <person name="Lu D."/>
            <person name="Skrede I."/>
            <person name="Drula E."/>
            <person name="Henrissat B."/>
            <person name="Morin E."/>
            <person name="Kohler A."/>
            <person name="Barry K."/>
            <person name="LaButti K."/>
            <person name="Morin E."/>
            <person name="Salamov A."/>
            <person name="Lipzen A."/>
            <person name="Mereny Z."/>
            <person name="Hegedus B."/>
            <person name="Baldrian P."/>
            <person name="Stursova M."/>
            <person name="Weitz H."/>
            <person name="Taylor A."/>
            <person name="Grigoriev I.V."/>
            <person name="Nagy L.G."/>
            <person name="Martin F."/>
            <person name="Kauserud H."/>
        </authorList>
    </citation>
    <scope>NUCLEOTIDE SEQUENCE</scope>
    <source>
        <strain evidence="2">CBHHK067</strain>
    </source>
</reference>
<feature type="signal peptide" evidence="1">
    <location>
        <begin position="1"/>
        <end position="17"/>
    </location>
</feature>
<name>A0AAD7CZ74_MYCRO</name>